<dbReference type="CDD" id="cd00067">
    <property type="entry name" value="GAL4"/>
    <property type="match status" value="1"/>
</dbReference>
<dbReference type="Pfam" id="PF00172">
    <property type="entry name" value="Zn_clus"/>
    <property type="match status" value="1"/>
</dbReference>
<feature type="compositionally biased region" description="Polar residues" evidence="2">
    <location>
        <begin position="65"/>
        <end position="86"/>
    </location>
</feature>
<feature type="domain" description="Zn(2)-C6 fungal-type" evidence="3">
    <location>
        <begin position="7"/>
        <end position="35"/>
    </location>
</feature>
<sequence>MARSRGGCLNCKARKRKCDQARPECHACSQRGLRCQGYSTPLRWVNGVASRGRFAGASVPDASLVANQGPESNQDLTSMDSETSSAPRHDTSSPASGSISSSAFSPQTIGVPSADAQDPRFQRFMNNGLNRLYSTEASSWIKPFFEQMAYQSPALVMIAGAIQLYMDDGNRGMSVKSMEYTDLALQTFRQELSARYERMHLATICAGLLVCSLCLLQTQPWTMYLELIVDVYDLKTKLSTIGQISNDLHTQHLLEVLGVMDLPSSVIGRVNPSIGVWKLFRRLQDDRDEGRATGVEVVSGIPRSLLDIFASIMDNDPEYTETRFWDWPGQVGILEIRRRQRMERKARGLPDREDGTSSKGPDTEVVLCRLISSIDALQKAFEEPRNQHLLVHNGLPYAVVNAGLEVPLLKQHPTWKATLDDVRKSLLGTDSFDLINTIFEMLDEAWANGTNTFDIESAARSRNLELAIF</sequence>
<comment type="caution">
    <text evidence="4">The sequence shown here is derived from an EMBL/GenBank/DDBJ whole genome shotgun (WGS) entry which is preliminary data.</text>
</comment>
<dbReference type="GO" id="GO:0008270">
    <property type="term" value="F:zinc ion binding"/>
    <property type="evidence" value="ECO:0007669"/>
    <property type="project" value="InterPro"/>
</dbReference>
<dbReference type="PROSITE" id="PS00463">
    <property type="entry name" value="ZN2_CY6_FUNGAL_1"/>
    <property type="match status" value="1"/>
</dbReference>
<proteinExistence type="predicted"/>
<dbReference type="GO" id="GO:0000981">
    <property type="term" value="F:DNA-binding transcription factor activity, RNA polymerase II-specific"/>
    <property type="evidence" value="ECO:0007669"/>
    <property type="project" value="InterPro"/>
</dbReference>
<dbReference type="Proteomes" id="UP000573603">
    <property type="component" value="Unassembled WGS sequence"/>
</dbReference>
<evidence type="ECO:0000313" key="4">
    <source>
        <dbReference type="EMBL" id="KAF5241079.1"/>
    </source>
</evidence>
<dbReference type="InterPro" id="IPR036864">
    <property type="entry name" value="Zn2-C6_fun-type_DNA-bd_sf"/>
</dbReference>
<feature type="region of interest" description="Disordered" evidence="2">
    <location>
        <begin position="61"/>
        <end position="117"/>
    </location>
</feature>
<dbReference type="AlphaFoldDB" id="A0A8H4Z6W2"/>
<keyword evidence="5" id="KW-1185">Reference proteome</keyword>
<keyword evidence="1" id="KW-0539">Nucleus</keyword>
<organism evidence="4 5">
    <name type="scientific">Fusarium anthophilum</name>
    <dbReference type="NCBI Taxonomy" id="48485"/>
    <lineage>
        <taxon>Eukaryota</taxon>
        <taxon>Fungi</taxon>
        <taxon>Dikarya</taxon>
        <taxon>Ascomycota</taxon>
        <taxon>Pezizomycotina</taxon>
        <taxon>Sordariomycetes</taxon>
        <taxon>Hypocreomycetidae</taxon>
        <taxon>Hypocreales</taxon>
        <taxon>Nectriaceae</taxon>
        <taxon>Fusarium</taxon>
        <taxon>Fusarium fujikuroi species complex</taxon>
    </lineage>
</organism>
<protein>
    <recommendedName>
        <fullName evidence="3">Zn(2)-C6 fungal-type domain-containing protein</fullName>
    </recommendedName>
</protein>
<reference evidence="4 5" key="1">
    <citation type="journal article" date="2020" name="BMC Genomics">
        <title>Correction to: Identification and distribution of gene clusters required for synthesis of sphingolipid metabolism inhibitors in diverse species of the filamentous fungus Fusarium.</title>
        <authorList>
            <person name="Kim H.S."/>
            <person name="Lohmar J.M."/>
            <person name="Busman M."/>
            <person name="Brown D.W."/>
            <person name="Naumann T.A."/>
            <person name="Divon H.H."/>
            <person name="Lysoe E."/>
            <person name="Uhlig S."/>
            <person name="Proctor R.H."/>
        </authorList>
    </citation>
    <scope>NUCLEOTIDE SEQUENCE [LARGE SCALE GENOMIC DNA]</scope>
    <source>
        <strain evidence="4 5">NRRL 25214</strain>
    </source>
</reference>
<dbReference type="GO" id="GO:0000976">
    <property type="term" value="F:transcription cis-regulatory region binding"/>
    <property type="evidence" value="ECO:0007669"/>
    <property type="project" value="TreeGrafter"/>
</dbReference>
<evidence type="ECO:0000256" key="2">
    <source>
        <dbReference type="SAM" id="MobiDB-lite"/>
    </source>
</evidence>
<evidence type="ECO:0000256" key="1">
    <source>
        <dbReference type="ARBA" id="ARBA00023242"/>
    </source>
</evidence>
<gene>
    <name evidence="4" type="ORF">FANTH_9297</name>
</gene>
<accession>A0A8H4Z6W2</accession>
<evidence type="ECO:0000259" key="3">
    <source>
        <dbReference type="PROSITE" id="PS50048"/>
    </source>
</evidence>
<dbReference type="PROSITE" id="PS50048">
    <property type="entry name" value="ZN2_CY6_FUNGAL_2"/>
    <property type="match status" value="1"/>
</dbReference>
<evidence type="ECO:0000313" key="5">
    <source>
        <dbReference type="Proteomes" id="UP000573603"/>
    </source>
</evidence>
<feature type="compositionally biased region" description="Low complexity" evidence="2">
    <location>
        <begin position="92"/>
        <end position="106"/>
    </location>
</feature>
<dbReference type="GO" id="GO:0005634">
    <property type="term" value="C:nucleus"/>
    <property type="evidence" value="ECO:0007669"/>
    <property type="project" value="TreeGrafter"/>
</dbReference>
<dbReference type="EMBL" id="JABEVY010000238">
    <property type="protein sequence ID" value="KAF5241079.1"/>
    <property type="molecule type" value="Genomic_DNA"/>
</dbReference>
<dbReference type="Gene3D" id="4.10.240.10">
    <property type="entry name" value="Zn(2)-C6 fungal-type DNA-binding domain"/>
    <property type="match status" value="1"/>
</dbReference>
<dbReference type="InterPro" id="IPR001138">
    <property type="entry name" value="Zn2Cys6_DnaBD"/>
</dbReference>
<dbReference type="PANTHER" id="PTHR37534:SF7">
    <property type="entry name" value="TRANSCRIPTIONAL ACTIVATOR PROTEIN UGA3"/>
    <property type="match status" value="1"/>
</dbReference>
<dbReference type="SMART" id="SM00066">
    <property type="entry name" value="GAL4"/>
    <property type="match status" value="1"/>
</dbReference>
<dbReference type="SUPFAM" id="SSF57701">
    <property type="entry name" value="Zn2/Cys6 DNA-binding domain"/>
    <property type="match status" value="1"/>
</dbReference>
<dbReference type="GO" id="GO:0045944">
    <property type="term" value="P:positive regulation of transcription by RNA polymerase II"/>
    <property type="evidence" value="ECO:0007669"/>
    <property type="project" value="TreeGrafter"/>
</dbReference>
<name>A0A8H4Z6W2_9HYPO</name>
<dbReference type="PANTHER" id="PTHR37534">
    <property type="entry name" value="TRANSCRIPTIONAL ACTIVATOR PROTEIN UGA3"/>
    <property type="match status" value="1"/>
</dbReference>